<comment type="caution">
    <text evidence="2">The sequence shown here is derived from an EMBL/GenBank/DDBJ whole genome shotgun (WGS) entry which is preliminary data.</text>
</comment>
<evidence type="ECO:0000313" key="2">
    <source>
        <dbReference type="EMBL" id="MCB5198623.1"/>
    </source>
</evidence>
<organism evidence="2 3">
    <name type="scientific">Loktanella gaetbuli</name>
    <dbReference type="NCBI Taxonomy" id="2881335"/>
    <lineage>
        <taxon>Bacteria</taxon>
        <taxon>Pseudomonadati</taxon>
        <taxon>Pseudomonadota</taxon>
        <taxon>Alphaproteobacteria</taxon>
        <taxon>Rhodobacterales</taxon>
        <taxon>Roseobacteraceae</taxon>
        <taxon>Loktanella</taxon>
    </lineage>
</organism>
<feature type="region of interest" description="Disordered" evidence="1">
    <location>
        <begin position="28"/>
        <end position="65"/>
    </location>
</feature>
<accession>A0ABS8BSD4</accession>
<gene>
    <name evidence="2" type="ORF">LGQ03_05170</name>
</gene>
<sequence length="65" mass="6861">MDYDAAQPCDMDLELVAHFLGLVTCANDNAPPQQPEARAAQGPHRSVGNGAALLRPQPHNTGPDV</sequence>
<dbReference type="Proteomes" id="UP001138961">
    <property type="component" value="Unassembled WGS sequence"/>
</dbReference>
<name>A0ABS8BSD4_9RHOB</name>
<keyword evidence="3" id="KW-1185">Reference proteome</keyword>
<evidence type="ECO:0000313" key="3">
    <source>
        <dbReference type="Proteomes" id="UP001138961"/>
    </source>
</evidence>
<evidence type="ECO:0000256" key="1">
    <source>
        <dbReference type="SAM" id="MobiDB-lite"/>
    </source>
</evidence>
<protein>
    <submittedName>
        <fullName evidence="2">Uncharacterized protein</fullName>
    </submittedName>
</protein>
<dbReference type="RefSeq" id="WP_226747536.1">
    <property type="nucleotide sequence ID" value="NZ_JAJATZ010000002.1"/>
</dbReference>
<dbReference type="EMBL" id="JAJATZ010000002">
    <property type="protein sequence ID" value="MCB5198623.1"/>
    <property type="molecule type" value="Genomic_DNA"/>
</dbReference>
<reference evidence="2" key="1">
    <citation type="submission" date="2021-10" db="EMBL/GenBank/DDBJ databases">
        <title>Loktanella gaetbuli sp. nov., isolated from a tidal flat.</title>
        <authorList>
            <person name="Park S."/>
            <person name="Yoon J.-H."/>
        </authorList>
    </citation>
    <scope>NUCLEOTIDE SEQUENCE</scope>
    <source>
        <strain evidence="2">TSTF-M6</strain>
    </source>
</reference>
<proteinExistence type="predicted"/>